<dbReference type="Pfam" id="PF00076">
    <property type="entry name" value="RRM_1"/>
    <property type="match status" value="1"/>
</dbReference>
<reference evidence="3" key="1">
    <citation type="submission" date="2019-02" db="EMBL/GenBank/DDBJ databases">
        <authorList>
            <person name="Gruber-Vodicka R. H."/>
            <person name="Seah K. B. B."/>
        </authorList>
    </citation>
    <scope>NUCLEOTIDE SEQUENCE</scope>
    <source>
        <strain evidence="4">BECK_BZ106</strain>
        <strain evidence="3">BECK_BZ15</strain>
    </source>
</reference>
<accession>A0A450RX69</accession>
<dbReference type="PROSITE" id="PS50102">
    <property type="entry name" value="RRM"/>
    <property type="match status" value="1"/>
</dbReference>
<dbReference type="InterPro" id="IPR000504">
    <property type="entry name" value="RRM_dom"/>
</dbReference>
<dbReference type="AlphaFoldDB" id="A0A450RX69"/>
<protein>
    <submittedName>
        <fullName evidence="3">RNA recognition motif. (A.k.a. RRM, RBD, or RNP domain)</fullName>
    </submittedName>
</protein>
<dbReference type="InterPro" id="IPR048289">
    <property type="entry name" value="RRM2_NsCP33-like"/>
</dbReference>
<dbReference type="InterPro" id="IPR012677">
    <property type="entry name" value="Nucleotide-bd_a/b_plait_sf"/>
</dbReference>
<dbReference type="EMBL" id="CAADFD010000023">
    <property type="protein sequence ID" value="VFJ55598.1"/>
    <property type="molecule type" value="Genomic_DNA"/>
</dbReference>
<evidence type="ECO:0000256" key="1">
    <source>
        <dbReference type="ARBA" id="ARBA00022884"/>
    </source>
</evidence>
<feature type="domain" description="RRM" evidence="2">
    <location>
        <begin position="1"/>
        <end position="79"/>
    </location>
</feature>
<dbReference type="Gene3D" id="3.30.70.330">
    <property type="match status" value="1"/>
</dbReference>
<dbReference type="SMART" id="SM00360">
    <property type="entry name" value="RRM"/>
    <property type="match status" value="1"/>
</dbReference>
<proteinExistence type="predicted"/>
<sequence length="84" mass="9445">MNIYVGNLPYSVTEEELKEIFSEHGDVESANVITDRFSGQSKGFGFVVMPKDEEANSAIKALNETQIKGRPLRVNQAKPRPEKY</sequence>
<dbReference type="GO" id="GO:0003723">
    <property type="term" value="F:RNA binding"/>
    <property type="evidence" value="ECO:0007669"/>
    <property type="project" value="UniProtKB-KW"/>
</dbReference>
<dbReference type="InterPro" id="IPR052462">
    <property type="entry name" value="SLIRP/GR-RBP-like"/>
</dbReference>
<evidence type="ECO:0000313" key="3">
    <source>
        <dbReference type="EMBL" id="VFJ43786.1"/>
    </source>
</evidence>
<dbReference type="EMBL" id="CAADEW010000005">
    <property type="protein sequence ID" value="VFJ43786.1"/>
    <property type="molecule type" value="Genomic_DNA"/>
</dbReference>
<dbReference type="PANTHER" id="PTHR48027">
    <property type="entry name" value="HETEROGENEOUS NUCLEAR RIBONUCLEOPROTEIN 87F-RELATED"/>
    <property type="match status" value="1"/>
</dbReference>
<dbReference type="CDD" id="cd21608">
    <property type="entry name" value="RRM2_NsCP33_like"/>
    <property type="match status" value="1"/>
</dbReference>
<dbReference type="InterPro" id="IPR035979">
    <property type="entry name" value="RBD_domain_sf"/>
</dbReference>
<name>A0A450RX69_9GAMM</name>
<evidence type="ECO:0000259" key="2">
    <source>
        <dbReference type="PROSITE" id="PS50102"/>
    </source>
</evidence>
<evidence type="ECO:0000313" key="4">
    <source>
        <dbReference type="EMBL" id="VFJ55598.1"/>
    </source>
</evidence>
<organism evidence="3">
    <name type="scientific">Candidatus Kentrum sp. FW</name>
    <dbReference type="NCBI Taxonomy" id="2126338"/>
    <lineage>
        <taxon>Bacteria</taxon>
        <taxon>Pseudomonadati</taxon>
        <taxon>Pseudomonadota</taxon>
        <taxon>Gammaproteobacteria</taxon>
        <taxon>Candidatus Kentrum</taxon>
    </lineage>
</organism>
<dbReference type="SUPFAM" id="SSF54928">
    <property type="entry name" value="RNA-binding domain, RBD"/>
    <property type="match status" value="1"/>
</dbReference>
<gene>
    <name evidence="3" type="ORF">BECKFW1821A_GA0114235_100520</name>
    <name evidence="4" type="ORF">BECKFW1821B_GA0114236_102337</name>
</gene>
<keyword evidence="1" id="KW-0694">RNA-binding</keyword>